<comment type="caution">
    <text evidence="2">The sequence shown here is derived from an EMBL/GenBank/DDBJ whole genome shotgun (WGS) entry which is preliminary data.</text>
</comment>
<feature type="transmembrane region" description="Helical" evidence="1">
    <location>
        <begin position="59"/>
        <end position="80"/>
    </location>
</feature>
<dbReference type="AlphaFoldDB" id="A0A2S7XTU5"/>
<keyword evidence="3" id="KW-1185">Reference proteome</keyword>
<evidence type="ECO:0000313" key="2">
    <source>
        <dbReference type="EMBL" id="PQJ96851.1"/>
    </source>
</evidence>
<protein>
    <submittedName>
        <fullName evidence="2">Uncharacterized protein</fullName>
    </submittedName>
</protein>
<organism evidence="2 3">
    <name type="scientific">Chromatium okenii</name>
    <dbReference type="NCBI Taxonomy" id="61644"/>
    <lineage>
        <taxon>Bacteria</taxon>
        <taxon>Pseudomonadati</taxon>
        <taxon>Pseudomonadota</taxon>
        <taxon>Gammaproteobacteria</taxon>
        <taxon>Chromatiales</taxon>
        <taxon>Chromatiaceae</taxon>
        <taxon>Chromatium</taxon>
    </lineage>
</organism>
<keyword evidence="1" id="KW-0812">Transmembrane</keyword>
<reference evidence="2 3" key="1">
    <citation type="submission" date="2018-01" db="EMBL/GenBank/DDBJ databases">
        <title>The complete genome sequence of Chromatium okenii LaCa, a purple sulfur bacterium with a turbulent life.</title>
        <authorList>
            <person name="Luedin S.M."/>
            <person name="Liechti N."/>
            <person name="Storelli N."/>
            <person name="Danza F."/>
            <person name="Wittwer M."/>
            <person name="Pothier J.F."/>
            <person name="Tonolla M.A."/>
        </authorList>
    </citation>
    <scope>NUCLEOTIDE SEQUENCE [LARGE SCALE GENOMIC DNA]</scope>
    <source>
        <strain evidence="2 3">LaCa</strain>
        <plasmid evidence="2">pCok386</plasmid>
    </source>
</reference>
<proteinExistence type="predicted"/>
<keyword evidence="2" id="KW-0614">Plasmid</keyword>
<accession>A0A2S7XTU5</accession>
<evidence type="ECO:0000256" key="1">
    <source>
        <dbReference type="SAM" id="Phobius"/>
    </source>
</evidence>
<evidence type="ECO:0000313" key="3">
    <source>
        <dbReference type="Proteomes" id="UP000239936"/>
    </source>
</evidence>
<dbReference type="EMBL" id="PPGH01000027">
    <property type="protein sequence ID" value="PQJ96851.1"/>
    <property type="molecule type" value="Genomic_DNA"/>
</dbReference>
<keyword evidence="1" id="KW-0472">Membrane</keyword>
<gene>
    <name evidence="2" type="ORF">CXB77_05400</name>
</gene>
<name>A0A2S7XTU5_9GAMM</name>
<keyword evidence="1" id="KW-1133">Transmembrane helix</keyword>
<sequence>MTVFRDAWIGHRLFLFEWGFGWVGVESDYLGESERFGVVFPVSSHCLGLEEPLSAVLSGLNGILSSWLGWLVWLVFLVVLRL</sequence>
<geneLocation type="plasmid" evidence="2">
    <name>pCok386</name>
</geneLocation>
<dbReference type="Proteomes" id="UP000239936">
    <property type="component" value="Unassembled WGS sequence"/>
</dbReference>